<dbReference type="NCBIfam" id="TIGR03819">
    <property type="entry name" value="heli_sec_ATPase"/>
    <property type="match status" value="1"/>
</dbReference>
<evidence type="ECO:0000313" key="4">
    <source>
        <dbReference type="EMBL" id="MDN4480208.1"/>
    </source>
</evidence>
<feature type="region of interest" description="Disordered" evidence="2">
    <location>
        <begin position="1"/>
        <end position="22"/>
    </location>
</feature>
<reference evidence="4" key="1">
    <citation type="submission" date="2023-06" db="EMBL/GenBank/DDBJ databases">
        <title>Egi l300058.</title>
        <authorList>
            <person name="Gao L."/>
            <person name="Fang B.-Z."/>
            <person name="Li W.-J."/>
        </authorList>
    </citation>
    <scope>NUCLEOTIDE SEQUENCE</scope>
    <source>
        <strain evidence="4">EGI L300058</strain>
    </source>
</reference>
<comment type="similarity">
    <text evidence="1">Belongs to the GSP E family.</text>
</comment>
<dbReference type="PANTHER" id="PTHR30486:SF6">
    <property type="entry name" value="TYPE IV PILUS RETRACTATION ATPASE PILT"/>
    <property type="match status" value="1"/>
</dbReference>
<feature type="domain" description="Bacterial type II secretion system protein E" evidence="3">
    <location>
        <begin position="29"/>
        <end position="287"/>
    </location>
</feature>
<dbReference type="Gene3D" id="3.40.50.300">
    <property type="entry name" value="P-loop containing nucleotide triphosphate hydrolases"/>
    <property type="match status" value="1"/>
</dbReference>
<dbReference type="InterPro" id="IPR027417">
    <property type="entry name" value="P-loop_NTPase"/>
</dbReference>
<dbReference type="InterPro" id="IPR022399">
    <property type="entry name" value="TadA-like_ATPase"/>
</dbReference>
<proteinExistence type="inferred from homology"/>
<sequence length="357" mass="36921">MTGRAEEVDAGEGEASRARDGGSSDWAGPLALLLRIPGVTDVLVHRPGEAWVDRGLGLERVDVALRDADAVRALAVRLAAAGGQRLDDASPVADARLPDGNRLHAVLPPVSPGCAAISLRVVRSQALTLADLAASGAIDARTAALLARIVRARLSVLVCGATGSGKTTLMASLLSLAAPHERIVVIEEAGEIAPAHPHVVRLVERRANVEGAGAVGLARLVREALRMRPDRVVLGECRGAELREVLSAFNTGHRGGMTTIHANSPRDVPVRLTTLGALAGMPAAAVEAQSAAGLDVVLHVSRAGGVRRLTQVCVLRSRDPGLEVAVAWAWESEGRWSEGPAWGDLAAALGDPADAAA</sequence>
<name>A0ABT8GFJ1_9MICO</name>
<dbReference type="Proteomes" id="UP001172708">
    <property type="component" value="Unassembled WGS sequence"/>
</dbReference>
<dbReference type="CDD" id="cd01130">
    <property type="entry name" value="VirB11-like_ATPase"/>
    <property type="match status" value="1"/>
</dbReference>
<dbReference type="RefSeq" id="WP_301141564.1">
    <property type="nucleotide sequence ID" value="NZ_JAUHQA010000001.1"/>
</dbReference>
<dbReference type="PANTHER" id="PTHR30486">
    <property type="entry name" value="TWITCHING MOTILITY PROTEIN PILT"/>
    <property type="match status" value="1"/>
</dbReference>
<dbReference type="Pfam" id="PF00437">
    <property type="entry name" value="T2SSE"/>
    <property type="match status" value="1"/>
</dbReference>
<accession>A0ABT8GFJ1</accession>
<comment type="caution">
    <text evidence="4">The sequence shown here is derived from an EMBL/GenBank/DDBJ whole genome shotgun (WGS) entry which is preliminary data.</text>
</comment>
<protein>
    <submittedName>
        <fullName evidence="4">TadA family conjugal transfer-associated ATPase</fullName>
    </submittedName>
</protein>
<dbReference type="InterPro" id="IPR001482">
    <property type="entry name" value="T2SS/T4SS_dom"/>
</dbReference>
<gene>
    <name evidence="4" type="ORF">QQX02_04635</name>
</gene>
<evidence type="ECO:0000256" key="1">
    <source>
        <dbReference type="ARBA" id="ARBA00006611"/>
    </source>
</evidence>
<dbReference type="EMBL" id="JAUHQA010000001">
    <property type="protein sequence ID" value="MDN4480208.1"/>
    <property type="molecule type" value="Genomic_DNA"/>
</dbReference>
<dbReference type="Gene3D" id="3.30.450.90">
    <property type="match status" value="1"/>
</dbReference>
<evidence type="ECO:0000256" key="2">
    <source>
        <dbReference type="SAM" id="MobiDB-lite"/>
    </source>
</evidence>
<organism evidence="4 5">
    <name type="scientific">Demequina muriae</name>
    <dbReference type="NCBI Taxonomy" id="3051664"/>
    <lineage>
        <taxon>Bacteria</taxon>
        <taxon>Bacillati</taxon>
        <taxon>Actinomycetota</taxon>
        <taxon>Actinomycetes</taxon>
        <taxon>Micrococcales</taxon>
        <taxon>Demequinaceae</taxon>
        <taxon>Demequina</taxon>
    </lineage>
</organism>
<dbReference type="InterPro" id="IPR050921">
    <property type="entry name" value="T4SS_GSP_E_ATPase"/>
</dbReference>
<evidence type="ECO:0000259" key="3">
    <source>
        <dbReference type="Pfam" id="PF00437"/>
    </source>
</evidence>
<evidence type="ECO:0000313" key="5">
    <source>
        <dbReference type="Proteomes" id="UP001172708"/>
    </source>
</evidence>
<keyword evidence="5" id="KW-1185">Reference proteome</keyword>
<dbReference type="SUPFAM" id="SSF52540">
    <property type="entry name" value="P-loop containing nucleoside triphosphate hydrolases"/>
    <property type="match status" value="1"/>
</dbReference>